<dbReference type="InterPro" id="IPR011989">
    <property type="entry name" value="ARM-like"/>
</dbReference>
<dbReference type="InterPro" id="IPR051177">
    <property type="entry name" value="CIK-Related_Protein"/>
</dbReference>
<feature type="compositionally biased region" description="Polar residues" evidence="1">
    <location>
        <begin position="762"/>
        <end position="775"/>
    </location>
</feature>
<keyword evidence="3" id="KW-0808">Transferase</keyword>
<dbReference type="SMART" id="SM00220">
    <property type="entry name" value="S_TKc"/>
    <property type="match status" value="1"/>
</dbReference>
<dbReference type="AlphaFoldDB" id="A0A9W8IET8"/>
<dbReference type="Gene3D" id="3.30.200.20">
    <property type="entry name" value="Phosphorylase Kinase, domain 1"/>
    <property type="match status" value="1"/>
</dbReference>
<dbReference type="SUPFAM" id="SSF48371">
    <property type="entry name" value="ARM repeat"/>
    <property type="match status" value="1"/>
</dbReference>
<dbReference type="Gene3D" id="1.25.10.10">
    <property type="entry name" value="Leucine-rich Repeat Variant"/>
    <property type="match status" value="1"/>
</dbReference>
<name>A0A9W8IET8_9FUNG</name>
<feature type="region of interest" description="Disordered" evidence="1">
    <location>
        <begin position="665"/>
        <end position="699"/>
    </location>
</feature>
<evidence type="ECO:0000256" key="1">
    <source>
        <dbReference type="SAM" id="MobiDB-lite"/>
    </source>
</evidence>
<dbReference type="GO" id="GO:0004672">
    <property type="term" value="F:protein kinase activity"/>
    <property type="evidence" value="ECO:0007669"/>
    <property type="project" value="InterPro"/>
</dbReference>
<evidence type="ECO:0000313" key="3">
    <source>
        <dbReference type="EMBL" id="KAJ2850625.1"/>
    </source>
</evidence>
<protein>
    <submittedName>
        <fullName evidence="3">Protein kinase domain-containing protein ppk32</fullName>
    </submittedName>
</protein>
<comment type="caution">
    <text evidence="3">The sequence shown here is derived from an EMBL/GenBank/DDBJ whole genome shotgun (WGS) entry which is preliminary data.</text>
</comment>
<feature type="compositionally biased region" description="Polar residues" evidence="1">
    <location>
        <begin position="792"/>
        <end position="801"/>
    </location>
</feature>
<dbReference type="OrthoDB" id="79687at2759"/>
<sequence length="818" mass="89173">MDTYINKLRGLATAAVGAVQGRIEGGYTFTISPAAIRGYSGLWTLYNATKKSSNQPATLWVFDKRQFFENGLNRQLLSSQNKQQVATLLTTEASQLARLRHPSILQIIEPLEETRSDQLMFVTERVESSLNDILKDPQQARELDELEIQEGLMQVAKGLQFLHNEAKLVHGNVEPSSVLINAKSEWKIGGLGFVTSVQTPSAVPELGYHMPRYTQPAADFAAPEYVLDARLVPASDVFALGCLAAAVHSPGGQSPMHAAAGSNDPGAYRRLLAQLPKSSAIASLPGSLSAVVKQMLVSSHEQRMSLAQFQSSAYFDNVLSATLRYLAALIEQPGDQKIAFLRGLPQMLPKFPVRVLKRQVLPHLLNLVSDRSALRFLLPNIFHIVDKLTTAEFASLALSELKPIFAANEQMQQQQPQAVVVIVTNLELLKSKMPAQEFRSMVMPICYASLTSSVPQVQDSALQHVPAVAKMVGSSELREQLLPRLQHVYSKSNILSIKVQAMKCLQGILELLDKQTIVSKIMPLLKRTKSRDPAVVMAILDMYEEIGLSFLDRQQVATEILPILWTQIIDDRLRLPQFERFTQVIAKLQLRVETEHKRHLEEIQRMDEQAGRFVSPIAEHMASTSEHQSNSTSNDDLFASLVNKATSANGSAAVLQNPLAKLTPASNPTSGWEWDAPAPSMHSGPGSSNARSAFDKPTTARRVSVEVDFASNDGMSDAAADDFGSFASFLPPPPPSSSSLSASSKPVAAKPALQLNMAPKPASQNNGSLKPTRSHQPPKAMPKSLQFGATKAASSPLNLSQKHAGGKAADLGDFDPFA</sequence>
<gene>
    <name evidence="3" type="primary">ppk32</name>
    <name evidence="3" type="ORF">IWW36_001736</name>
</gene>
<dbReference type="Gene3D" id="1.10.510.10">
    <property type="entry name" value="Transferase(Phosphotransferase) domain 1"/>
    <property type="match status" value="1"/>
</dbReference>
<feature type="compositionally biased region" description="Low complexity" evidence="1">
    <location>
        <begin position="737"/>
        <end position="752"/>
    </location>
</feature>
<dbReference type="PANTHER" id="PTHR12984:SF6">
    <property type="entry name" value="SCY1-LIKE PROTEIN 2"/>
    <property type="match status" value="1"/>
</dbReference>
<dbReference type="InterPro" id="IPR011009">
    <property type="entry name" value="Kinase-like_dom_sf"/>
</dbReference>
<evidence type="ECO:0000313" key="4">
    <source>
        <dbReference type="Proteomes" id="UP001139887"/>
    </source>
</evidence>
<dbReference type="InterPro" id="IPR000719">
    <property type="entry name" value="Prot_kinase_dom"/>
</dbReference>
<dbReference type="InterPro" id="IPR016024">
    <property type="entry name" value="ARM-type_fold"/>
</dbReference>
<dbReference type="CDD" id="cd14011">
    <property type="entry name" value="PK_SCY1_like"/>
    <property type="match status" value="1"/>
</dbReference>
<dbReference type="Proteomes" id="UP001139887">
    <property type="component" value="Unassembled WGS sequence"/>
</dbReference>
<dbReference type="PROSITE" id="PS50011">
    <property type="entry name" value="PROTEIN_KINASE_DOM"/>
    <property type="match status" value="1"/>
</dbReference>
<dbReference type="PANTHER" id="PTHR12984">
    <property type="entry name" value="SCY1-RELATED S/T PROTEIN KINASE-LIKE"/>
    <property type="match status" value="1"/>
</dbReference>
<keyword evidence="3" id="KW-0418">Kinase</keyword>
<dbReference type="EMBL" id="JANBUW010000027">
    <property type="protein sequence ID" value="KAJ2850625.1"/>
    <property type="molecule type" value="Genomic_DNA"/>
</dbReference>
<dbReference type="Pfam" id="PF00069">
    <property type="entry name" value="Pkinase"/>
    <property type="match status" value="1"/>
</dbReference>
<proteinExistence type="predicted"/>
<feature type="region of interest" description="Disordered" evidence="1">
    <location>
        <begin position="726"/>
        <end position="818"/>
    </location>
</feature>
<dbReference type="SUPFAM" id="SSF56112">
    <property type="entry name" value="Protein kinase-like (PK-like)"/>
    <property type="match status" value="1"/>
</dbReference>
<dbReference type="GO" id="GO:0005524">
    <property type="term" value="F:ATP binding"/>
    <property type="evidence" value="ECO:0007669"/>
    <property type="project" value="InterPro"/>
</dbReference>
<reference evidence="3" key="1">
    <citation type="submission" date="2022-07" db="EMBL/GenBank/DDBJ databases">
        <title>Phylogenomic reconstructions and comparative analyses of Kickxellomycotina fungi.</title>
        <authorList>
            <person name="Reynolds N.K."/>
            <person name="Stajich J.E."/>
            <person name="Barry K."/>
            <person name="Grigoriev I.V."/>
            <person name="Crous P."/>
            <person name="Smith M.E."/>
        </authorList>
    </citation>
    <scope>NUCLEOTIDE SEQUENCE</scope>
    <source>
        <strain evidence="3">NRRL 1566</strain>
    </source>
</reference>
<keyword evidence="4" id="KW-1185">Reference proteome</keyword>
<evidence type="ECO:0000259" key="2">
    <source>
        <dbReference type="PROSITE" id="PS50011"/>
    </source>
</evidence>
<feature type="domain" description="Protein kinase" evidence="2">
    <location>
        <begin position="31"/>
        <end position="315"/>
    </location>
</feature>
<organism evidence="3 4">
    <name type="scientific">Coemansia brasiliensis</name>
    <dbReference type="NCBI Taxonomy" id="2650707"/>
    <lineage>
        <taxon>Eukaryota</taxon>
        <taxon>Fungi</taxon>
        <taxon>Fungi incertae sedis</taxon>
        <taxon>Zoopagomycota</taxon>
        <taxon>Kickxellomycotina</taxon>
        <taxon>Kickxellomycetes</taxon>
        <taxon>Kickxellales</taxon>
        <taxon>Kickxellaceae</taxon>
        <taxon>Coemansia</taxon>
    </lineage>
</organism>
<accession>A0A9W8IET8</accession>